<reference evidence="15 16" key="2">
    <citation type="journal article" date="1996" name="Gene">
        <title>Nucleotide sequence of ovine adenovirus tripartite leader sequence and homologues of the IVa2, DNA polymerase and terminal proteins.</title>
        <authorList>
            <person name="Vrati S."/>
            <person name="Brookes D.E."/>
            <person name="Boyle D.B."/>
            <person name="Both G.W."/>
        </authorList>
    </citation>
    <scope>NUCLEOTIDE SEQUENCE [LARGE SCALE GENOMIC DNA]</scope>
    <source>
        <strain evidence="15 16">OAV287</strain>
    </source>
</reference>
<keyword evidence="7 12" id="KW-0239">DNA-directed DNA polymerase</keyword>
<evidence type="ECO:0000256" key="3">
    <source>
        <dbReference type="ARBA" id="ARBA00022562"/>
    </source>
</evidence>
<name>Q83895_ADEO7</name>
<dbReference type="PROSITE" id="PS00116">
    <property type="entry name" value="DNA_POLYMERASE_B"/>
    <property type="match status" value="1"/>
</dbReference>
<reference evidence="15 16" key="4">
    <citation type="journal article" date="1997" name="Virology">
        <title>Construction of ovine adenovirus recombinants by gene insertion or deletion of related terminal region sequences.</title>
        <authorList>
            <person name="Xu Z.Z."/>
            <person name="Hyatt A."/>
            <person name="Boyle D.B."/>
            <person name="Both G.W."/>
        </authorList>
    </citation>
    <scope>NUCLEOTIDE SEQUENCE [LARGE SCALE GENOMIC DNA]</scope>
    <source>
        <strain evidence="15 16">OAV287</strain>
    </source>
</reference>
<dbReference type="Pfam" id="PF03175">
    <property type="entry name" value="DNA_pol_B_2"/>
    <property type="match status" value="1"/>
</dbReference>
<dbReference type="SUPFAM" id="SSF53098">
    <property type="entry name" value="Ribonuclease H-like"/>
    <property type="match status" value="1"/>
</dbReference>
<evidence type="ECO:0000256" key="2">
    <source>
        <dbReference type="ARBA" id="ARBA00005755"/>
    </source>
</evidence>
<proteinExistence type="inferred from homology"/>
<evidence type="ECO:0000256" key="7">
    <source>
        <dbReference type="ARBA" id="ARBA00022932"/>
    </source>
</evidence>
<keyword evidence="16" id="KW-1185">Reference proteome</keyword>
<sequence>MASKTIIKQRTTTYITGIYEDTYIKIIYYKNFEKSFYNYFAIQGLKLNSFKKVENVLDVLKLCDSNTPVSLKIWKFNKRFFKMTEEILNGNLLPIELLILKGEIYLIKTVKQQNKCEFCGTIYSNIHNCSSRRRDFYYHNIHHETKLWWEKIKFNPVGAIKAKRLFIVYDIETYTYHSLYGKQLTPYLLVFKLIGCKSLIKIASKIATDIGYEVNRECFVMLNKKEDEIGIAFKKFRTELQISVAKKYWSTFCENHGLESNLSYEDIMVLNKEKKLKQCEPRYIELYVVGHNICGFDEIILASHVLEGIDSEELSMFKLTRSFMPRAGKLLFNDITLSLPNPCFKKPSHTTYERWKNGIINFEDMKWQGIKFMVRDTFLLTHSSLRDAATAYQLSVSKGYCPYRAINDFFMLGEYEKENNGYPVQKYWNSFEEYLQNKPKHNQKYNLLEEAKEYCIDDVIVTAQLVEKLIEGYQEFCTTSLKLECSFNIFQRPTISSNTQALFKQIFYNEEDHPSEFLRNLEAPSEKMYDFVRMSLRGGRCYPSFLGIFEEAIYVYDICGMYASALTHPLPYGKTLNAFEANAQIDYFQELLQRKEKIDYFDNSIKPMIVVADCEPPSLDYLDVLPPLCSKKSGKLCWSNETLINEVLTSIDLITLHNRGWKCKIIKSSEMYAVWSDWKPLCQKYVKVNIMAKEKASKSNNKIQRSISKLLSNALYGSFATRIDKKKVVFAENIEEKDKKRLENGSAEITSYTTVISKSLPKRSFEWNQYFSNLPEMPPKDSKDTNENFNFPLFIGNQDHVTFKPITFLSADCNDLILTTIEDKEEWIKNNRYPTQIASFVLAWTRAFMSEWAEILYGEDMGKPYIEREIKSIYGDTDSLFLTEKGHQLMLSKGLHRLKKYNSNLIFDEKHPCLTWLVECETVCNRCGAEAFSSETCILAPKLYALKDITCKNCKFIGEGKLRAKGHAKNCLNYEILKHCFTDYNLLEQPQKEFQTSRKSLKKTLQTASGTDVPFTVVEKQLTRILRPWKDQTMRKGIQWKKGYLLYPYDKRHPNPRPQEPLTENPFWENF</sequence>
<dbReference type="OrthoDB" id="529at10239"/>
<evidence type="ECO:0000256" key="11">
    <source>
        <dbReference type="ARBA" id="ARBA00049244"/>
    </source>
</evidence>
<dbReference type="GO" id="GO:0000166">
    <property type="term" value="F:nucleotide binding"/>
    <property type="evidence" value="ECO:0007669"/>
    <property type="project" value="UniProtKB-UniRule"/>
</dbReference>
<evidence type="ECO:0000259" key="14">
    <source>
        <dbReference type="Pfam" id="PF03175"/>
    </source>
</evidence>
<dbReference type="GO" id="GO:0003677">
    <property type="term" value="F:DNA binding"/>
    <property type="evidence" value="ECO:0007669"/>
    <property type="project" value="UniProtKB-UniRule"/>
</dbReference>
<dbReference type="Gene3D" id="3.90.1600.10">
    <property type="entry name" value="Palm domain of DNA polymerase"/>
    <property type="match status" value="1"/>
</dbReference>
<evidence type="ECO:0000256" key="9">
    <source>
        <dbReference type="ARBA" id="ARBA00023125"/>
    </source>
</evidence>
<dbReference type="SMART" id="SM00486">
    <property type="entry name" value="POLBc"/>
    <property type="match status" value="1"/>
</dbReference>
<dbReference type="PIRSF" id="PIRSF000788">
    <property type="entry name" value="DPol_ADV"/>
    <property type="match status" value="1"/>
</dbReference>
<keyword evidence="4 12" id="KW-0808">Transferase</keyword>
<comment type="subunit">
    <text evidence="10">Heterodimer with the terminal protein; this heterodimer binds to bp 9 to 18 of the genome. Forms a complex with viral pTP, DBP and hosts NFIA and POU2F1/OCT1 for initiation of replication.</text>
</comment>
<keyword evidence="3" id="KW-1048">Host nucleus</keyword>
<evidence type="ECO:0000256" key="6">
    <source>
        <dbReference type="ARBA" id="ARBA00022705"/>
    </source>
</evidence>
<dbReference type="GO" id="GO:0042025">
    <property type="term" value="C:host cell nucleus"/>
    <property type="evidence" value="ECO:0007669"/>
    <property type="project" value="UniProtKB-SubCell"/>
</dbReference>
<comment type="subcellular location">
    <subcellularLocation>
        <location evidence="1">Host nucleus</location>
    </subcellularLocation>
</comment>
<dbReference type="PRINTS" id="PR00106">
    <property type="entry name" value="DNAPOLB"/>
</dbReference>
<dbReference type="InterPro" id="IPR043502">
    <property type="entry name" value="DNA/RNA_pol_sf"/>
</dbReference>
<evidence type="ECO:0000313" key="15">
    <source>
        <dbReference type="EMBL" id="AAD45950.1"/>
    </source>
</evidence>
<evidence type="ECO:0000256" key="4">
    <source>
        <dbReference type="ARBA" id="ARBA00022679"/>
    </source>
</evidence>
<dbReference type="GO" id="GO:0039693">
    <property type="term" value="P:viral DNA genome replication"/>
    <property type="evidence" value="ECO:0007669"/>
    <property type="project" value="UniProtKB-KW"/>
</dbReference>
<dbReference type="Proteomes" id="UP000008089">
    <property type="component" value="Segment"/>
</dbReference>
<dbReference type="KEGG" id="vg:949194"/>
<dbReference type="InterPro" id="IPR014382">
    <property type="entry name" value="DNA-dir_DNA_pol_B_adenovir"/>
</dbReference>
<evidence type="ECO:0000313" key="16">
    <source>
        <dbReference type="Proteomes" id="UP000008089"/>
    </source>
</evidence>
<dbReference type="InterPro" id="IPR017964">
    <property type="entry name" value="DNA-dir_DNA_pol_B_CS"/>
</dbReference>
<organismHost>
    <name type="scientific">Ovis aries</name>
    <name type="common">Sheep</name>
    <dbReference type="NCBI Taxonomy" id="9940"/>
</organismHost>
<reference evidence="15 16" key="5">
    <citation type="journal article" date="1998" name="Virology">
        <title>Identification of transcripts and promoter regions of ovine adenovirus OAV287.</title>
        <authorList>
            <person name="Khatri A."/>
            <person name="Both G.W."/>
        </authorList>
    </citation>
    <scope>NUCLEOTIDE SEQUENCE [LARGE SCALE GENOMIC DNA]</scope>
    <source>
        <strain evidence="15 16">OAV287</strain>
    </source>
</reference>
<dbReference type="InterPro" id="IPR023211">
    <property type="entry name" value="DNA_pol_palm_dom_sf"/>
</dbReference>
<dbReference type="InterPro" id="IPR004868">
    <property type="entry name" value="DNA-dir_DNA_pol_B_mt/vir"/>
</dbReference>
<protein>
    <recommendedName>
        <fullName evidence="12 13">DNA polymerase</fullName>
        <ecNumber evidence="12 13">2.7.7.7</ecNumber>
    </recommendedName>
</protein>
<evidence type="ECO:0000256" key="10">
    <source>
        <dbReference type="ARBA" id="ARBA00046822"/>
    </source>
</evidence>
<evidence type="ECO:0000256" key="8">
    <source>
        <dbReference type="ARBA" id="ARBA00023109"/>
    </source>
</evidence>
<comment type="similarity">
    <text evidence="2 12 13">Belongs to the DNA polymerase type-B family.</text>
</comment>
<keyword evidence="6 12" id="KW-0235">DNA replication</keyword>
<dbReference type="SUPFAM" id="SSF56672">
    <property type="entry name" value="DNA/RNA polymerases"/>
    <property type="match status" value="1"/>
</dbReference>
<dbReference type="EMBL" id="U40839">
    <property type="protein sequence ID" value="AAD45950.1"/>
    <property type="molecule type" value="Genomic_DNA"/>
</dbReference>
<comment type="catalytic activity">
    <reaction evidence="11 12 13">
        <text>DNA(n) + a 2'-deoxyribonucleoside 5'-triphosphate = DNA(n+1) + diphosphate</text>
        <dbReference type="Rhea" id="RHEA:22508"/>
        <dbReference type="Rhea" id="RHEA-COMP:17339"/>
        <dbReference type="Rhea" id="RHEA-COMP:17340"/>
        <dbReference type="ChEBI" id="CHEBI:33019"/>
        <dbReference type="ChEBI" id="CHEBI:61560"/>
        <dbReference type="ChEBI" id="CHEBI:173112"/>
        <dbReference type="EC" id="2.7.7.7"/>
    </reaction>
</comment>
<keyword evidence="9 12" id="KW-0238">DNA-binding</keyword>
<dbReference type="GO" id="GO:0006260">
    <property type="term" value="P:DNA replication"/>
    <property type="evidence" value="ECO:0007669"/>
    <property type="project" value="UniProtKB-KW"/>
</dbReference>
<dbReference type="EC" id="2.7.7.7" evidence="12 13"/>
<dbReference type="InterPro" id="IPR006172">
    <property type="entry name" value="DNA-dir_DNA_pol_B"/>
</dbReference>
<evidence type="ECO:0000256" key="12">
    <source>
        <dbReference type="PIRNR" id="PIRNR000788"/>
    </source>
</evidence>
<reference evidence="15 16" key="3">
    <citation type="journal article" date="1996" name="Virology">
        <title>Unique genome arrangement of an ovine adenovirus: identification of new proteins and proteinase cleavage sites.</title>
        <authorList>
            <person name="Vrati S."/>
            <person name="Brookes D.E."/>
            <person name="Strike P."/>
            <person name="Khatri A."/>
            <person name="Boyle D.B."/>
            <person name="Both G.W."/>
        </authorList>
    </citation>
    <scope>NUCLEOTIDE SEQUENCE [LARGE SCALE GENOMIC DNA]</scope>
    <source>
        <strain evidence="15 16">OAV287</strain>
    </source>
</reference>
<evidence type="ECO:0000256" key="5">
    <source>
        <dbReference type="ARBA" id="ARBA00022695"/>
    </source>
</evidence>
<dbReference type="RefSeq" id="NP_659515.1">
    <property type="nucleotide sequence ID" value="NC_004037.2"/>
</dbReference>
<dbReference type="GO" id="GO:0003887">
    <property type="term" value="F:DNA-directed DNA polymerase activity"/>
    <property type="evidence" value="ECO:0007669"/>
    <property type="project" value="UniProtKB-UniRule"/>
</dbReference>
<keyword evidence="8" id="KW-1194">Viral DNA replication</keyword>
<dbReference type="GeneID" id="949194"/>
<feature type="domain" description="DNA-directed DNA polymerase family B mitochondria/virus" evidence="14">
    <location>
        <begin position="320"/>
        <end position="795"/>
    </location>
</feature>
<dbReference type="InterPro" id="IPR012337">
    <property type="entry name" value="RNaseH-like_sf"/>
</dbReference>
<evidence type="ECO:0000256" key="1">
    <source>
        <dbReference type="ARBA" id="ARBA00004147"/>
    </source>
</evidence>
<keyword evidence="5 12" id="KW-0548">Nucleotidyltransferase</keyword>
<evidence type="ECO:0000256" key="13">
    <source>
        <dbReference type="RuleBase" id="RU000442"/>
    </source>
</evidence>
<organism evidence="15 16">
    <name type="scientific">Ovine adenovirus D serotype 7 (isolate OAV287)</name>
    <name type="common">OAdV-7</name>
    <name type="synonym">Ovine adenovirus 7</name>
    <dbReference type="NCBI Taxonomy" id="114430"/>
    <lineage>
        <taxon>Viruses</taxon>
        <taxon>Varidnaviria</taxon>
        <taxon>Bamfordvirae</taxon>
        <taxon>Preplasmiviricota</taxon>
        <taxon>Polisuviricotina</taxon>
        <taxon>Pharingeaviricetes</taxon>
        <taxon>Rowavirales</taxon>
        <taxon>Adenoviridae</taxon>
        <taxon>Barthadenovirus</taxon>
        <taxon>Barthadenovirus ovis</taxon>
        <taxon>Ovine adenovirus D</taxon>
    </lineage>
</organism>
<accession>Q83895</accession>
<reference evidence="15 16" key="1">
    <citation type="journal article" date="1995" name="Virology">
        <title>Sequence of ovine adenovirus homologs for 100K hexon assembly, 33K, pVIII, and fiber genes: early region E3 is not in the expected location.</title>
        <authorList>
            <person name="Vrati S."/>
            <person name="Boyle D."/>
            <person name="Kocherhans R."/>
            <person name="Both G.W."/>
        </authorList>
    </citation>
    <scope>NUCLEOTIDE SEQUENCE [LARGE SCALE GENOMIC DNA]</scope>
    <source>
        <strain evidence="15 16">OAV287</strain>
    </source>
</reference>